<dbReference type="PROSITE" id="PS51371">
    <property type="entry name" value="CBS"/>
    <property type="match status" value="2"/>
</dbReference>
<dbReference type="SUPFAM" id="SSF54631">
    <property type="entry name" value="CBS-domain pair"/>
    <property type="match status" value="1"/>
</dbReference>
<sequence>MRAHDLAEPYPSVTTDDPASDAARLLAEKQLPALLVLDADGQPYAIVPGSQLVRQLVPEYVMEDPLLASVIGDRHEEGLIDAIADLTVAEWLPRRAYSPPFVGPDAGALQVAALMARTHSPLVAVIERDAQGVRLLGAITAARLVRHFLSEGDGPPRPGPDGPGA</sequence>
<name>A0ABT6HRI8_9ACTN</name>
<keyword evidence="4" id="KW-1185">Reference proteome</keyword>
<evidence type="ECO:0000313" key="4">
    <source>
        <dbReference type="Proteomes" id="UP001223144"/>
    </source>
</evidence>
<dbReference type="InterPro" id="IPR000644">
    <property type="entry name" value="CBS_dom"/>
</dbReference>
<reference evidence="3 4" key="1">
    <citation type="submission" date="2023-04" db="EMBL/GenBank/DDBJ databases">
        <title>Streptomyces chengmaiensis sp. nov. isolated from the stem of mangrove plant in Hainan.</title>
        <authorList>
            <person name="Huang X."/>
            <person name="Zhou S."/>
            <person name="Chu X."/>
            <person name="Xie Y."/>
            <person name="Lin Y."/>
        </authorList>
    </citation>
    <scope>NUCLEOTIDE SEQUENCE [LARGE SCALE GENOMIC DNA]</scope>
    <source>
        <strain evidence="3 4">HNM0663</strain>
    </source>
</reference>
<protein>
    <submittedName>
        <fullName evidence="3">CBS domain-containing protein</fullName>
    </submittedName>
</protein>
<gene>
    <name evidence="3" type="ORF">QCN29_19470</name>
</gene>
<accession>A0ABT6HRI8</accession>
<dbReference type="Gene3D" id="3.10.580.10">
    <property type="entry name" value="CBS-domain"/>
    <property type="match status" value="1"/>
</dbReference>
<feature type="domain" description="CBS" evidence="2">
    <location>
        <begin position="6"/>
        <end position="66"/>
    </location>
</feature>
<proteinExistence type="predicted"/>
<dbReference type="InterPro" id="IPR046342">
    <property type="entry name" value="CBS_dom_sf"/>
</dbReference>
<dbReference type="EMBL" id="JARWBG010000022">
    <property type="protein sequence ID" value="MDH2390931.1"/>
    <property type="molecule type" value="Genomic_DNA"/>
</dbReference>
<evidence type="ECO:0000259" key="2">
    <source>
        <dbReference type="PROSITE" id="PS51371"/>
    </source>
</evidence>
<dbReference type="Pfam" id="PF00571">
    <property type="entry name" value="CBS"/>
    <property type="match status" value="2"/>
</dbReference>
<comment type="caution">
    <text evidence="3">The sequence shown here is derived from an EMBL/GenBank/DDBJ whole genome shotgun (WGS) entry which is preliminary data.</text>
</comment>
<dbReference type="CDD" id="cd17788">
    <property type="entry name" value="CBS_pair_bac"/>
    <property type="match status" value="1"/>
</dbReference>
<dbReference type="RefSeq" id="WP_279929604.1">
    <property type="nucleotide sequence ID" value="NZ_JARWBG010000022.1"/>
</dbReference>
<evidence type="ECO:0000313" key="3">
    <source>
        <dbReference type="EMBL" id="MDH2390931.1"/>
    </source>
</evidence>
<organism evidence="3 4">
    <name type="scientific">Streptomyces chengmaiensis</name>
    <dbReference type="NCBI Taxonomy" id="3040919"/>
    <lineage>
        <taxon>Bacteria</taxon>
        <taxon>Bacillati</taxon>
        <taxon>Actinomycetota</taxon>
        <taxon>Actinomycetes</taxon>
        <taxon>Kitasatosporales</taxon>
        <taxon>Streptomycetaceae</taxon>
        <taxon>Streptomyces</taxon>
    </lineage>
</organism>
<feature type="domain" description="CBS" evidence="2">
    <location>
        <begin position="93"/>
        <end position="154"/>
    </location>
</feature>
<dbReference type="Proteomes" id="UP001223144">
    <property type="component" value="Unassembled WGS sequence"/>
</dbReference>
<keyword evidence="1" id="KW-0129">CBS domain</keyword>
<evidence type="ECO:0000256" key="1">
    <source>
        <dbReference type="PROSITE-ProRule" id="PRU00703"/>
    </source>
</evidence>